<dbReference type="InterPro" id="IPR022357">
    <property type="entry name" value="MIP_CS"/>
</dbReference>
<dbReference type="InterPro" id="IPR023271">
    <property type="entry name" value="Aquaporin-like"/>
</dbReference>
<keyword evidence="4 7" id="KW-1133">Transmembrane helix</keyword>
<keyword evidence="9" id="KW-1185">Reference proteome</keyword>
<name>A0AAF0XPX8_DAUCS</name>
<dbReference type="PANTHER" id="PTHR45724:SF13">
    <property type="entry name" value="AQUAPORIN NIP1-1-RELATED"/>
    <property type="match status" value="1"/>
</dbReference>
<feature type="transmembrane region" description="Helical" evidence="7">
    <location>
        <begin position="47"/>
        <end position="66"/>
    </location>
</feature>
<keyword evidence="3 6" id="KW-0812">Transmembrane</keyword>
<evidence type="ECO:0000313" key="8">
    <source>
        <dbReference type="EMBL" id="WOH11968.1"/>
    </source>
</evidence>
<keyword evidence="2 6" id="KW-0813">Transport</keyword>
<feature type="transmembrane region" description="Helical" evidence="7">
    <location>
        <begin position="163"/>
        <end position="181"/>
    </location>
</feature>
<comment type="similarity">
    <text evidence="6">Belongs to the MIP/aquaporin (TC 1.A.8) family.</text>
</comment>
<feature type="transmembrane region" description="Helical" evidence="7">
    <location>
        <begin position="73"/>
        <end position="94"/>
    </location>
</feature>
<feature type="transmembrane region" description="Helical" evidence="7">
    <location>
        <begin position="232"/>
        <end position="253"/>
    </location>
</feature>
<dbReference type="EMBL" id="CP093350">
    <property type="protein sequence ID" value="WOH11968.1"/>
    <property type="molecule type" value="Genomic_DNA"/>
</dbReference>
<comment type="subcellular location">
    <subcellularLocation>
        <location evidence="1">Membrane</location>
        <topology evidence="1">Multi-pass membrane protein</topology>
    </subcellularLocation>
</comment>
<dbReference type="NCBIfam" id="TIGR00861">
    <property type="entry name" value="MIP"/>
    <property type="match status" value="1"/>
</dbReference>
<feature type="transmembrane region" description="Helical" evidence="7">
    <location>
        <begin position="123"/>
        <end position="143"/>
    </location>
</feature>
<dbReference type="GO" id="GO:0016020">
    <property type="term" value="C:membrane"/>
    <property type="evidence" value="ECO:0007669"/>
    <property type="project" value="UniProtKB-SubCell"/>
</dbReference>
<proteinExistence type="inferred from homology"/>
<reference evidence="8" key="1">
    <citation type="journal article" date="2016" name="Nat. Genet.">
        <title>A high-quality carrot genome assembly provides new insights into carotenoid accumulation and asterid genome evolution.</title>
        <authorList>
            <person name="Iorizzo M."/>
            <person name="Ellison S."/>
            <person name="Senalik D."/>
            <person name="Zeng P."/>
            <person name="Satapoomin P."/>
            <person name="Huang J."/>
            <person name="Bowman M."/>
            <person name="Iovene M."/>
            <person name="Sanseverino W."/>
            <person name="Cavagnaro P."/>
            <person name="Yildiz M."/>
            <person name="Macko-Podgorni A."/>
            <person name="Moranska E."/>
            <person name="Grzebelus E."/>
            <person name="Grzebelus D."/>
            <person name="Ashrafi H."/>
            <person name="Zheng Z."/>
            <person name="Cheng S."/>
            <person name="Spooner D."/>
            <person name="Van Deynze A."/>
            <person name="Simon P."/>
        </authorList>
    </citation>
    <scope>NUCLEOTIDE SEQUENCE</scope>
    <source>
        <tissue evidence="8">Leaf</tissue>
    </source>
</reference>
<dbReference type="Gene3D" id="1.20.1080.10">
    <property type="entry name" value="Glycerol uptake facilitator protein"/>
    <property type="match status" value="1"/>
</dbReference>
<evidence type="ECO:0000256" key="5">
    <source>
        <dbReference type="ARBA" id="ARBA00023136"/>
    </source>
</evidence>
<dbReference type="Proteomes" id="UP000077755">
    <property type="component" value="Chromosome 8"/>
</dbReference>
<dbReference type="KEGG" id="dcr:108198261"/>
<gene>
    <name evidence="8" type="ORF">DCAR_0831464</name>
</gene>
<reference evidence="8" key="2">
    <citation type="submission" date="2022-03" db="EMBL/GenBank/DDBJ databases">
        <title>Draft title - Genomic analysis of global carrot germplasm unveils the trajectory of domestication and the origin of high carotenoid orange carrot.</title>
        <authorList>
            <person name="Iorizzo M."/>
            <person name="Ellison S."/>
            <person name="Senalik D."/>
            <person name="Macko-Podgorni A."/>
            <person name="Grzebelus D."/>
            <person name="Bostan H."/>
            <person name="Rolling W."/>
            <person name="Curaba J."/>
            <person name="Simon P."/>
        </authorList>
    </citation>
    <scope>NUCLEOTIDE SEQUENCE</scope>
    <source>
        <tissue evidence="8">Leaf</tissue>
    </source>
</reference>
<evidence type="ECO:0000256" key="2">
    <source>
        <dbReference type="ARBA" id="ARBA00022448"/>
    </source>
</evidence>
<dbReference type="InterPro" id="IPR034294">
    <property type="entry name" value="Aquaporin_transptr"/>
</dbReference>
<dbReference type="PANTHER" id="PTHR45724">
    <property type="entry name" value="AQUAPORIN NIP2-1"/>
    <property type="match status" value="1"/>
</dbReference>
<evidence type="ECO:0000256" key="7">
    <source>
        <dbReference type="SAM" id="Phobius"/>
    </source>
</evidence>
<sequence length="272" mass="29166">MADMKDSNGNHAVIAFSVADDDMHKPSDDSVADETCFVTLPFLQKVIAEFFGTFFLIFVGDCAVIVNMSKNGVITLPGVAMVWGLAVTVMVYTIGHISGAHINPAVTIAFASVNRFPWKEVPAYVAAQILAATLASGSHRLLFQGSENKYPGAFPSGSDLQSFVMEFIVTFFLMFVISGVATDNRAVGELAGLAIGATVLLNVMIAAPITGASMNPARTLGPVFLASRFDKVWIYLLGPIFGAIAGAWAYNIIRFTNKPLREITKTASFLKK</sequence>
<dbReference type="AlphaFoldDB" id="A0AAF0XPX8"/>
<dbReference type="CDD" id="cd00333">
    <property type="entry name" value="MIP"/>
    <property type="match status" value="1"/>
</dbReference>
<evidence type="ECO:0000256" key="4">
    <source>
        <dbReference type="ARBA" id="ARBA00022989"/>
    </source>
</evidence>
<feature type="transmembrane region" description="Helical" evidence="7">
    <location>
        <begin position="193"/>
        <end position="212"/>
    </location>
</feature>
<dbReference type="InterPro" id="IPR000425">
    <property type="entry name" value="MIP"/>
</dbReference>
<dbReference type="Pfam" id="PF00230">
    <property type="entry name" value="MIP"/>
    <property type="match status" value="1"/>
</dbReference>
<evidence type="ECO:0000256" key="3">
    <source>
        <dbReference type="ARBA" id="ARBA00022692"/>
    </source>
</evidence>
<keyword evidence="5 7" id="KW-0472">Membrane</keyword>
<dbReference type="SUPFAM" id="SSF81338">
    <property type="entry name" value="Aquaporin-like"/>
    <property type="match status" value="1"/>
</dbReference>
<organism evidence="8 9">
    <name type="scientific">Daucus carota subsp. sativus</name>
    <name type="common">Carrot</name>
    <dbReference type="NCBI Taxonomy" id="79200"/>
    <lineage>
        <taxon>Eukaryota</taxon>
        <taxon>Viridiplantae</taxon>
        <taxon>Streptophyta</taxon>
        <taxon>Embryophyta</taxon>
        <taxon>Tracheophyta</taxon>
        <taxon>Spermatophyta</taxon>
        <taxon>Magnoliopsida</taxon>
        <taxon>eudicotyledons</taxon>
        <taxon>Gunneridae</taxon>
        <taxon>Pentapetalae</taxon>
        <taxon>asterids</taxon>
        <taxon>campanulids</taxon>
        <taxon>Apiales</taxon>
        <taxon>Apiaceae</taxon>
        <taxon>Apioideae</taxon>
        <taxon>Scandiceae</taxon>
        <taxon>Daucinae</taxon>
        <taxon>Daucus</taxon>
        <taxon>Daucus sect. Daucus</taxon>
    </lineage>
</organism>
<evidence type="ECO:0000256" key="1">
    <source>
        <dbReference type="ARBA" id="ARBA00004141"/>
    </source>
</evidence>
<protein>
    <submittedName>
        <fullName evidence="8">Uncharacterized protein</fullName>
    </submittedName>
</protein>
<dbReference type="PROSITE" id="PS00221">
    <property type="entry name" value="MIP"/>
    <property type="match status" value="1"/>
</dbReference>
<evidence type="ECO:0000313" key="9">
    <source>
        <dbReference type="Proteomes" id="UP000077755"/>
    </source>
</evidence>
<accession>A0AAF0XPX8</accession>
<evidence type="ECO:0000256" key="6">
    <source>
        <dbReference type="RuleBase" id="RU000477"/>
    </source>
</evidence>
<dbReference type="GO" id="GO:0015267">
    <property type="term" value="F:channel activity"/>
    <property type="evidence" value="ECO:0007669"/>
    <property type="project" value="InterPro"/>
</dbReference>
<dbReference type="PRINTS" id="PR00783">
    <property type="entry name" value="MINTRINSICP"/>
</dbReference>